<dbReference type="Proteomes" id="UP000092583">
    <property type="component" value="Unassembled WGS sequence"/>
</dbReference>
<evidence type="ECO:0000256" key="4">
    <source>
        <dbReference type="ARBA" id="ARBA00013795"/>
    </source>
</evidence>
<evidence type="ECO:0000313" key="13">
    <source>
        <dbReference type="EMBL" id="OCF55519.1"/>
    </source>
</evidence>
<feature type="transmembrane region" description="Helical" evidence="12">
    <location>
        <begin position="337"/>
        <end position="357"/>
    </location>
</feature>
<feature type="transmembrane region" description="Helical" evidence="12">
    <location>
        <begin position="307"/>
        <end position="325"/>
    </location>
</feature>
<feature type="transmembrane region" description="Helical" evidence="12">
    <location>
        <begin position="199"/>
        <end position="220"/>
    </location>
</feature>
<feature type="transmembrane region" description="Helical" evidence="12">
    <location>
        <begin position="414"/>
        <end position="432"/>
    </location>
</feature>
<reference evidence="13 14" key="1">
    <citation type="submission" date="2013-07" db="EMBL/GenBank/DDBJ databases">
        <title>The Genome Sequence of Kwoniella mangroviensis CBS10435.</title>
        <authorList>
            <consortium name="The Broad Institute Genome Sequencing Platform"/>
            <person name="Cuomo C."/>
            <person name="Litvintseva A."/>
            <person name="Chen Y."/>
            <person name="Heitman J."/>
            <person name="Sun S."/>
            <person name="Springer D."/>
            <person name="Dromer F."/>
            <person name="Young S.K."/>
            <person name="Zeng Q."/>
            <person name="Gargeya S."/>
            <person name="Fitzgerald M."/>
            <person name="Abouelleil A."/>
            <person name="Alvarado L."/>
            <person name="Berlin A.M."/>
            <person name="Chapman S.B."/>
            <person name="Dewar J."/>
            <person name="Goldberg J."/>
            <person name="Griggs A."/>
            <person name="Gujja S."/>
            <person name="Hansen M."/>
            <person name="Howarth C."/>
            <person name="Imamovic A."/>
            <person name="Larimer J."/>
            <person name="McCowan C."/>
            <person name="Murphy C."/>
            <person name="Pearson M."/>
            <person name="Priest M."/>
            <person name="Roberts A."/>
            <person name="Saif S."/>
            <person name="Shea T."/>
            <person name="Sykes S."/>
            <person name="Wortman J."/>
            <person name="Nusbaum C."/>
            <person name="Birren B."/>
        </authorList>
    </citation>
    <scope>NUCLEOTIDE SEQUENCE [LARGE SCALE GENOMIC DNA]</scope>
    <source>
        <strain evidence="13 14">CBS 10435</strain>
    </source>
</reference>
<dbReference type="AlphaFoldDB" id="A0A1B9IIM5"/>
<dbReference type="STRING" id="1331196.A0A1B9IIM5"/>
<dbReference type="GO" id="GO:0000009">
    <property type="term" value="F:alpha-1,6-mannosyltransferase activity"/>
    <property type="evidence" value="ECO:0007669"/>
    <property type="project" value="InterPro"/>
</dbReference>
<feature type="transmembrane region" description="Helical" evidence="12">
    <location>
        <begin position="168"/>
        <end position="187"/>
    </location>
</feature>
<dbReference type="GO" id="GO:0004376">
    <property type="term" value="F:GPI mannosyltransferase activity"/>
    <property type="evidence" value="ECO:0007669"/>
    <property type="project" value="InterPro"/>
</dbReference>
<dbReference type="EC" id="2.4.1.-" evidence="12"/>
<dbReference type="UniPathway" id="UPA00196"/>
<comment type="pathway">
    <text evidence="2 12">Glycolipid biosynthesis; glycosylphosphatidylinositol-anchor biosynthesis.</text>
</comment>
<dbReference type="OrthoDB" id="10252502at2759"/>
<evidence type="ECO:0000256" key="9">
    <source>
        <dbReference type="ARBA" id="ARBA00022824"/>
    </source>
</evidence>
<protein>
    <recommendedName>
        <fullName evidence="4 12">GPI mannosyltransferase 2</fullName>
        <ecNumber evidence="12">2.4.1.-</ecNumber>
    </recommendedName>
</protein>
<comment type="similarity">
    <text evidence="3 12">Belongs to the PIGV family.</text>
</comment>
<evidence type="ECO:0000256" key="10">
    <source>
        <dbReference type="ARBA" id="ARBA00022989"/>
    </source>
</evidence>
<keyword evidence="7 12" id="KW-0808">Transferase</keyword>
<evidence type="ECO:0000256" key="5">
    <source>
        <dbReference type="ARBA" id="ARBA00022502"/>
    </source>
</evidence>
<keyword evidence="11 12" id="KW-0472">Membrane</keyword>
<dbReference type="InterPro" id="IPR007315">
    <property type="entry name" value="PIG-V/Gpi18"/>
</dbReference>
<comment type="subcellular location">
    <subcellularLocation>
        <location evidence="1 12">Endoplasmic reticulum membrane</location>
        <topology evidence="1 12">Multi-pass membrane protein</topology>
    </subcellularLocation>
</comment>
<dbReference type="GO" id="GO:0005789">
    <property type="term" value="C:endoplasmic reticulum membrane"/>
    <property type="evidence" value="ECO:0007669"/>
    <property type="project" value="UniProtKB-SubCell"/>
</dbReference>
<accession>A0A1B9IIM5</accession>
<reference evidence="14" key="2">
    <citation type="submission" date="2013-12" db="EMBL/GenBank/DDBJ databases">
        <title>Evolution of pathogenesis and genome organization in the Tremellales.</title>
        <authorList>
            <person name="Cuomo C."/>
            <person name="Litvintseva A."/>
            <person name="Heitman J."/>
            <person name="Chen Y."/>
            <person name="Sun S."/>
            <person name="Springer D."/>
            <person name="Dromer F."/>
            <person name="Young S."/>
            <person name="Zeng Q."/>
            <person name="Chapman S."/>
            <person name="Gujja S."/>
            <person name="Saif S."/>
            <person name="Birren B."/>
        </authorList>
    </citation>
    <scope>NUCLEOTIDE SEQUENCE [LARGE SCALE GENOMIC DNA]</scope>
    <source>
        <strain evidence="14">CBS 10435</strain>
    </source>
</reference>
<evidence type="ECO:0000256" key="11">
    <source>
        <dbReference type="ARBA" id="ARBA00023136"/>
    </source>
</evidence>
<evidence type="ECO:0000256" key="2">
    <source>
        <dbReference type="ARBA" id="ARBA00004687"/>
    </source>
</evidence>
<dbReference type="EMBL" id="KI669466">
    <property type="protein sequence ID" value="OCF55519.1"/>
    <property type="molecule type" value="Genomic_DNA"/>
</dbReference>
<evidence type="ECO:0000256" key="8">
    <source>
        <dbReference type="ARBA" id="ARBA00022692"/>
    </source>
</evidence>
<keyword evidence="9 12" id="KW-0256">Endoplasmic reticulum</keyword>
<feature type="transmembrane region" description="Helical" evidence="12">
    <location>
        <begin position="241"/>
        <end position="260"/>
    </location>
</feature>
<keyword evidence="5 12" id="KW-0337">GPI-anchor biosynthesis</keyword>
<keyword evidence="6 12" id="KW-0328">Glycosyltransferase</keyword>
<name>A0A1B9IIM5_9TREE</name>
<proteinExistence type="inferred from homology"/>
<dbReference type="GO" id="GO:0031501">
    <property type="term" value="C:mannosyltransferase complex"/>
    <property type="evidence" value="ECO:0007669"/>
    <property type="project" value="TreeGrafter"/>
</dbReference>
<dbReference type="Pfam" id="PF04188">
    <property type="entry name" value="Mannosyl_trans2"/>
    <property type="match status" value="1"/>
</dbReference>
<evidence type="ECO:0000256" key="7">
    <source>
        <dbReference type="ARBA" id="ARBA00022679"/>
    </source>
</evidence>
<dbReference type="GO" id="GO:0006506">
    <property type="term" value="P:GPI anchor biosynthetic process"/>
    <property type="evidence" value="ECO:0007669"/>
    <property type="project" value="UniProtKB-UniPathway"/>
</dbReference>
<dbReference type="PANTHER" id="PTHR12468">
    <property type="entry name" value="GPI MANNOSYLTRANSFERASE 2"/>
    <property type="match status" value="1"/>
</dbReference>
<sequence length="437" mass="49436">MTTLASSTPTPILKVSQSPTLLIIILGISIRFIHISLLYILSRLIPSFDSSQSLISLENFPGLRWDAIHFVSIVQNGYEFEQQLAFQPLLMGLLRLLGQSVAYIRGREIEVVDIIWSGVGVSAVAWVGASAILYKLTVHLYNPAFAILTTILYMIPPTPVPSLPYTEPLYAFTTFLSIYLMIVKRQYLLTGVMFACSMGMRATGIFNILILGGVGLMEGLSVDRITPKVLSRRLLTRSHKLIIPCALTVSPFLLIQWYAYQSFCYQNEGPGRPWCESGLPFVYGFVQKEYWNIGFLNYWTIPNIPNILLPLPIFLTSVLGIKRIVLSCHTTQRRPHVRSEILVLYIHHTLMMLLLLFNSHTQILLRACITDPVIWWNVAGSAVNWENKEDDSGQDRGKIIGGRGYIRLTRIGKYWIGWCVIWSTVSMILWVGHYPPA</sequence>
<evidence type="ECO:0000256" key="1">
    <source>
        <dbReference type="ARBA" id="ARBA00004477"/>
    </source>
</evidence>
<organism evidence="13 14">
    <name type="scientific">Kwoniella mangroviensis CBS 10435</name>
    <dbReference type="NCBI Taxonomy" id="1331196"/>
    <lineage>
        <taxon>Eukaryota</taxon>
        <taxon>Fungi</taxon>
        <taxon>Dikarya</taxon>
        <taxon>Basidiomycota</taxon>
        <taxon>Agaricomycotina</taxon>
        <taxon>Tremellomycetes</taxon>
        <taxon>Tremellales</taxon>
        <taxon>Cryptococcaceae</taxon>
        <taxon>Kwoniella</taxon>
    </lineage>
</organism>
<feature type="transmembrane region" description="Helical" evidence="12">
    <location>
        <begin position="20"/>
        <end position="41"/>
    </location>
</feature>
<keyword evidence="14" id="KW-1185">Reference proteome</keyword>
<evidence type="ECO:0000256" key="6">
    <source>
        <dbReference type="ARBA" id="ARBA00022676"/>
    </source>
</evidence>
<evidence type="ECO:0000256" key="3">
    <source>
        <dbReference type="ARBA" id="ARBA00008698"/>
    </source>
</evidence>
<feature type="transmembrane region" description="Helical" evidence="12">
    <location>
        <begin position="140"/>
        <end position="156"/>
    </location>
</feature>
<keyword evidence="8 12" id="KW-0812">Transmembrane</keyword>
<keyword evidence="10 12" id="KW-1133">Transmembrane helix</keyword>
<comment type="function">
    <text evidence="12">Mannosyltransferase involved in glycosylphosphatidylinositol-anchor biosynthesis.</text>
</comment>
<gene>
    <name evidence="13" type="ORF">L486_07003</name>
</gene>
<evidence type="ECO:0000256" key="12">
    <source>
        <dbReference type="RuleBase" id="RU363112"/>
    </source>
</evidence>
<feature type="transmembrane region" description="Helical" evidence="12">
    <location>
        <begin position="114"/>
        <end position="134"/>
    </location>
</feature>
<evidence type="ECO:0000313" key="14">
    <source>
        <dbReference type="Proteomes" id="UP000092583"/>
    </source>
</evidence>
<dbReference type="PANTHER" id="PTHR12468:SF2">
    <property type="entry name" value="GPI MANNOSYLTRANSFERASE 2"/>
    <property type="match status" value="1"/>
</dbReference>